<keyword evidence="3" id="KW-1185">Reference proteome</keyword>
<evidence type="ECO:0000313" key="3">
    <source>
        <dbReference type="Proteomes" id="UP001286313"/>
    </source>
</evidence>
<feature type="compositionally biased region" description="Acidic residues" evidence="1">
    <location>
        <begin position="66"/>
        <end position="75"/>
    </location>
</feature>
<feature type="region of interest" description="Disordered" evidence="1">
    <location>
        <begin position="37"/>
        <end position="88"/>
    </location>
</feature>
<feature type="compositionally biased region" description="Low complexity" evidence="1">
    <location>
        <begin position="9"/>
        <end position="21"/>
    </location>
</feature>
<accession>A0AAE1EQW0</accession>
<comment type="caution">
    <text evidence="2">The sequence shown here is derived from an EMBL/GenBank/DDBJ whole genome shotgun (WGS) entry which is preliminary data.</text>
</comment>
<evidence type="ECO:0000313" key="2">
    <source>
        <dbReference type="EMBL" id="KAK3859751.1"/>
    </source>
</evidence>
<evidence type="ECO:0000256" key="1">
    <source>
        <dbReference type="SAM" id="MobiDB-lite"/>
    </source>
</evidence>
<dbReference type="AlphaFoldDB" id="A0AAE1EQW0"/>
<dbReference type="EMBL" id="JAWQEG010004931">
    <property type="protein sequence ID" value="KAK3859751.1"/>
    <property type="molecule type" value="Genomic_DNA"/>
</dbReference>
<reference evidence="2" key="1">
    <citation type="submission" date="2023-10" db="EMBL/GenBank/DDBJ databases">
        <title>Genome assemblies of two species of porcelain crab, Petrolisthes cinctipes and Petrolisthes manimaculis (Anomura: Porcellanidae).</title>
        <authorList>
            <person name="Angst P."/>
        </authorList>
    </citation>
    <scope>NUCLEOTIDE SEQUENCE</scope>
    <source>
        <strain evidence="2">PB745_01</strain>
        <tissue evidence="2">Gill</tissue>
    </source>
</reference>
<name>A0AAE1EQW0_PETCI</name>
<gene>
    <name evidence="2" type="ORF">Pcinc_034159</name>
</gene>
<dbReference type="Proteomes" id="UP001286313">
    <property type="component" value="Unassembled WGS sequence"/>
</dbReference>
<proteinExistence type="predicted"/>
<organism evidence="2 3">
    <name type="scientific">Petrolisthes cinctipes</name>
    <name type="common">Flat porcelain crab</name>
    <dbReference type="NCBI Taxonomy" id="88211"/>
    <lineage>
        <taxon>Eukaryota</taxon>
        <taxon>Metazoa</taxon>
        <taxon>Ecdysozoa</taxon>
        <taxon>Arthropoda</taxon>
        <taxon>Crustacea</taxon>
        <taxon>Multicrustacea</taxon>
        <taxon>Malacostraca</taxon>
        <taxon>Eumalacostraca</taxon>
        <taxon>Eucarida</taxon>
        <taxon>Decapoda</taxon>
        <taxon>Pleocyemata</taxon>
        <taxon>Anomura</taxon>
        <taxon>Galatheoidea</taxon>
        <taxon>Porcellanidae</taxon>
        <taxon>Petrolisthes</taxon>
    </lineage>
</organism>
<feature type="region of interest" description="Disordered" evidence="1">
    <location>
        <begin position="1"/>
        <end position="21"/>
    </location>
</feature>
<sequence length="88" mass="9587">MTVRLTHTPNSLPTSISRSSPSKVVFRSWTSQCRIQVSSPCTQMEEGRGLGGGSSEEHNEDAFGGGEEEEREDTSDAGLMLRVLGESW</sequence>
<protein>
    <submittedName>
        <fullName evidence="2">Uncharacterized protein</fullName>
    </submittedName>
</protein>